<dbReference type="SUPFAM" id="SSF52172">
    <property type="entry name" value="CheY-like"/>
    <property type="match status" value="1"/>
</dbReference>
<dbReference type="Gene3D" id="3.40.50.2300">
    <property type="match status" value="1"/>
</dbReference>
<evidence type="ECO:0000313" key="5">
    <source>
        <dbReference type="EMBL" id="WRQ89475.1"/>
    </source>
</evidence>
<dbReference type="InterPro" id="IPR001789">
    <property type="entry name" value="Sig_transdc_resp-reg_receiver"/>
</dbReference>
<evidence type="ECO:0000256" key="2">
    <source>
        <dbReference type="SAM" id="MobiDB-lite"/>
    </source>
</evidence>
<dbReference type="RefSeq" id="WP_221029837.1">
    <property type="nucleotide sequence ID" value="NZ_CP139781.1"/>
</dbReference>
<keyword evidence="5" id="KW-0238">DNA-binding</keyword>
<keyword evidence="1" id="KW-0597">Phosphoprotein</keyword>
<dbReference type="PANTHER" id="PTHR37299">
    <property type="entry name" value="TRANSCRIPTIONAL REGULATOR-RELATED"/>
    <property type="match status" value="1"/>
</dbReference>
<dbReference type="InterPro" id="IPR046947">
    <property type="entry name" value="LytR-like"/>
</dbReference>
<gene>
    <name evidence="5" type="ORF">K1X11_008640</name>
</gene>
<proteinExistence type="predicted"/>
<dbReference type="InterPro" id="IPR011006">
    <property type="entry name" value="CheY-like_superfamily"/>
</dbReference>
<name>A0ABZ1CGS6_9BACT</name>
<dbReference type="GO" id="GO:0003677">
    <property type="term" value="F:DNA binding"/>
    <property type="evidence" value="ECO:0007669"/>
    <property type="project" value="UniProtKB-KW"/>
</dbReference>
<dbReference type="EMBL" id="CP139781">
    <property type="protein sequence ID" value="WRQ89475.1"/>
    <property type="molecule type" value="Genomic_DNA"/>
</dbReference>
<dbReference type="SMART" id="SM00448">
    <property type="entry name" value="REC"/>
    <property type="match status" value="1"/>
</dbReference>
<feature type="domain" description="Response regulatory" evidence="3">
    <location>
        <begin position="2"/>
        <end position="114"/>
    </location>
</feature>
<accession>A0ABZ1CGS6</accession>
<dbReference type="Gene3D" id="2.40.50.1020">
    <property type="entry name" value="LytTr DNA-binding domain"/>
    <property type="match status" value="1"/>
</dbReference>
<organism evidence="5 6">
    <name type="scientific">Actomonas aquatica</name>
    <dbReference type="NCBI Taxonomy" id="2866162"/>
    <lineage>
        <taxon>Bacteria</taxon>
        <taxon>Pseudomonadati</taxon>
        <taxon>Verrucomicrobiota</taxon>
        <taxon>Opitutia</taxon>
        <taxon>Opitutales</taxon>
        <taxon>Opitutaceae</taxon>
        <taxon>Actomonas</taxon>
    </lineage>
</organism>
<dbReference type="PANTHER" id="PTHR37299:SF1">
    <property type="entry name" value="STAGE 0 SPORULATION PROTEIN A HOMOLOG"/>
    <property type="match status" value="1"/>
</dbReference>
<protein>
    <submittedName>
        <fullName evidence="5">LytTR family DNA-binding domain-containing protein</fullName>
    </submittedName>
</protein>
<feature type="region of interest" description="Disordered" evidence="2">
    <location>
        <begin position="114"/>
        <end position="136"/>
    </location>
</feature>
<reference evidence="5 6" key="2">
    <citation type="submission" date="2023-12" db="EMBL/GenBank/DDBJ databases">
        <title>Description of an unclassified Opitutus bacterium of Verrucomicrobiota.</title>
        <authorList>
            <person name="Zhang D.-F."/>
        </authorList>
    </citation>
    <scope>NUCLEOTIDE SEQUENCE [LARGE SCALE GENOMIC DNA]</scope>
    <source>
        <strain evidence="5 6">WL0086</strain>
    </source>
</reference>
<feature type="modified residue" description="4-aspartylphosphate" evidence="1">
    <location>
        <position position="53"/>
    </location>
</feature>
<dbReference type="SMART" id="SM00850">
    <property type="entry name" value="LytTR"/>
    <property type="match status" value="1"/>
</dbReference>
<evidence type="ECO:0000259" key="4">
    <source>
        <dbReference type="PROSITE" id="PS50930"/>
    </source>
</evidence>
<dbReference type="PROSITE" id="PS50930">
    <property type="entry name" value="HTH_LYTTR"/>
    <property type="match status" value="1"/>
</dbReference>
<sequence length="250" mass="28704">MKIVIIDDERLAREELRSLVEDLPDARVVGEAGDAADGVQVVQALQPDLIFLDISMPEQSGFDFLQMLPAPHPRIIFVTAYDAFALRAFEVNAVDYLMKPVVPERLAEAYERARQVNRAPDSAPPPDTPSPLTAADRLPLREDDQVLLREDDKCYFVPLRRIRLLEGEDNHTRVWFDDQNLMLYRTLVSMEERLPTSMFLRANRAQLVNRHVIAKVEPWFSGTIKATLQDGTEIEFSRRQSKLFRERMGL</sequence>
<evidence type="ECO:0000313" key="6">
    <source>
        <dbReference type="Proteomes" id="UP000738431"/>
    </source>
</evidence>
<evidence type="ECO:0000259" key="3">
    <source>
        <dbReference type="PROSITE" id="PS50110"/>
    </source>
</evidence>
<dbReference type="Pfam" id="PF04397">
    <property type="entry name" value="LytTR"/>
    <property type="match status" value="1"/>
</dbReference>
<reference evidence="5 6" key="1">
    <citation type="submission" date="2021-08" db="EMBL/GenBank/DDBJ databases">
        <authorList>
            <person name="Zhang D."/>
            <person name="Zhang A."/>
            <person name="Wang L."/>
        </authorList>
    </citation>
    <scope>NUCLEOTIDE SEQUENCE [LARGE SCALE GENOMIC DNA]</scope>
    <source>
        <strain evidence="5 6">WL0086</strain>
    </source>
</reference>
<dbReference type="Pfam" id="PF00072">
    <property type="entry name" value="Response_reg"/>
    <property type="match status" value="1"/>
</dbReference>
<feature type="domain" description="HTH LytTR-type" evidence="4">
    <location>
        <begin position="146"/>
        <end position="250"/>
    </location>
</feature>
<keyword evidence="6" id="KW-1185">Reference proteome</keyword>
<dbReference type="Proteomes" id="UP000738431">
    <property type="component" value="Chromosome"/>
</dbReference>
<dbReference type="PROSITE" id="PS50110">
    <property type="entry name" value="RESPONSE_REGULATORY"/>
    <property type="match status" value="1"/>
</dbReference>
<evidence type="ECO:0000256" key="1">
    <source>
        <dbReference type="PROSITE-ProRule" id="PRU00169"/>
    </source>
</evidence>
<dbReference type="InterPro" id="IPR007492">
    <property type="entry name" value="LytTR_DNA-bd_dom"/>
</dbReference>